<evidence type="ECO:0000313" key="1">
    <source>
        <dbReference type="EMBL" id="KXY29377.1"/>
    </source>
</evidence>
<dbReference type="EMBL" id="NULI01000133">
    <property type="protein sequence ID" value="PGS75698.1"/>
    <property type="molecule type" value="Genomic_DNA"/>
</dbReference>
<comment type="caution">
    <text evidence="1">The sequence shown here is derived from an EMBL/GenBank/DDBJ whole genome shotgun (WGS) entry which is preliminary data.</text>
</comment>
<proteinExistence type="predicted"/>
<dbReference type="Proteomes" id="UP000224203">
    <property type="component" value="Unassembled WGS sequence"/>
</dbReference>
<name>A0A9X0SKD6_BACCE</name>
<sequence length="97" mass="11597">MSQEQLVNSFLSFLGATKQHTSLKFLNELIKAHQEKVKWETLTKIIDWEKGNKTGHFFPSIETYIYRIFQGKKREHNLTSSELTYWITKRFCIDKEI</sequence>
<dbReference type="AlphaFoldDB" id="A0A9X0SKD6"/>
<protein>
    <submittedName>
        <fullName evidence="1">Uncharacterized protein</fullName>
    </submittedName>
</protein>
<evidence type="ECO:0000313" key="3">
    <source>
        <dbReference type="Proteomes" id="UP000075476"/>
    </source>
</evidence>
<dbReference type="Proteomes" id="UP000075476">
    <property type="component" value="Unassembled WGS sequence"/>
</dbReference>
<evidence type="ECO:0000313" key="2">
    <source>
        <dbReference type="EMBL" id="PGS75698.1"/>
    </source>
</evidence>
<dbReference type="EMBL" id="LOMO01000241">
    <property type="protein sequence ID" value="KXY29377.1"/>
    <property type="molecule type" value="Genomic_DNA"/>
</dbReference>
<gene>
    <name evidence="1" type="ORF">AT268_10590</name>
    <name evidence="2" type="ORF">COC69_22045</name>
</gene>
<reference evidence="1 3" key="1">
    <citation type="submission" date="2015-12" db="EMBL/GenBank/DDBJ databases">
        <title>Bacillus cereus Group isolate.</title>
        <authorList>
            <person name="Kovac J."/>
        </authorList>
    </citation>
    <scope>NUCLEOTIDE SEQUENCE [LARGE SCALE GENOMIC DNA]</scope>
    <source>
        <strain evidence="1 3">FSL K6-0073</strain>
    </source>
</reference>
<reference evidence="2 4" key="2">
    <citation type="submission" date="2017-09" db="EMBL/GenBank/DDBJ databases">
        <title>Large-scale bioinformatics analysis of Bacillus genomes uncovers conserved roles of natural products in bacterial physiology.</title>
        <authorList>
            <consortium name="Agbiome Team Llc"/>
            <person name="Bleich R.M."/>
            <person name="Grubbs K.J."/>
            <person name="Santa Maria K.C."/>
            <person name="Allen S.E."/>
            <person name="Farag S."/>
            <person name="Shank E.A."/>
            <person name="Bowers A."/>
        </authorList>
    </citation>
    <scope>NUCLEOTIDE SEQUENCE [LARGE SCALE GENOMIC DNA]</scope>
    <source>
        <strain evidence="2 4">AFS041711</strain>
    </source>
</reference>
<evidence type="ECO:0000313" key="4">
    <source>
        <dbReference type="Proteomes" id="UP000224203"/>
    </source>
</evidence>
<accession>A0A9X0SKD6</accession>
<organism evidence="1 3">
    <name type="scientific">Bacillus cereus</name>
    <dbReference type="NCBI Taxonomy" id="1396"/>
    <lineage>
        <taxon>Bacteria</taxon>
        <taxon>Bacillati</taxon>
        <taxon>Bacillota</taxon>
        <taxon>Bacilli</taxon>
        <taxon>Bacillales</taxon>
        <taxon>Bacillaceae</taxon>
        <taxon>Bacillus</taxon>
        <taxon>Bacillus cereus group</taxon>
    </lineage>
</organism>